<dbReference type="InterPro" id="IPR054162">
    <property type="entry name" value="DUF6293_C"/>
</dbReference>
<dbReference type="Gene3D" id="1.10.10.10">
    <property type="entry name" value="Winged helix-like DNA-binding domain superfamily/Winged helix DNA-binding domain"/>
    <property type="match status" value="1"/>
</dbReference>
<evidence type="ECO:0000313" key="2">
    <source>
        <dbReference type="EMBL" id="AAK06921.1"/>
    </source>
</evidence>
<feature type="domain" description="DUF6293" evidence="1">
    <location>
        <begin position="58"/>
        <end position="88"/>
    </location>
</feature>
<sequence>MAMVVESNFVKEDFWLSGYAKYLISLYRLGGEANARKLIDYMAEHYGTSHTSFYSITPVLEKKGYIVVIEEGRSKKVKLTETGRKIAEQLVRFSEEL</sequence>
<geneLocation type="plasmid" evidence="2">
    <name>pING1</name>
</geneLocation>
<dbReference type="SUPFAM" id="SSF46785">
    <property type="entry name" value="Winged helix' DNA-binding domain"/>
    <property type="match status" value="1"/>
</dbReference>
<dbReference type="EMBL" id="AF233440">
    <property type="protein sequence ID" value="AAK06921.1"/>
    <property type="molecule type" value="Genomic_DNA"/>
</dbReference>
<name>Q9C4X1_SACIS</name>
<accession>Q9C4X1</accession>
<reference evidence="2" key="1">
    <citation type="journal article" date="2000" name="J. Bacteriol.">
        <title>pING family of conjugative plasmids from the extremely thermophilic archaeon Sulfolobus islandicus: insights into recombination and conjugation in Crenarchaeota.</title>
        <authorList>
            <person name="Stedman K.M."/>
            <person name="She Q."/>
            <person name="Phan H."/>
            <person name="Holz I."/>
            <person name="Singh H."/>
            <person name="Prangishvili D."/>
            <person name="Garrett R."/>
            <person name="Zillig W."/>
        </authorList>
    </citation>
    <scope>NUCLEOTIDE SEQUENCE</scope>
    <source>
        <plasmid evidence="2">pING1</plasmid>
    </source>
</reference>
<dbReference type="RefSeq" id="WP_011114799.1">
    <property type="nucleotide sequence ID" value="NC_004852.1"/>
</dbReference>
<protein>
    <submittedName>
        <fullName evidence="2">ORF97</fullName>
    </submittedName>
</protein>
<proteinExistence type="predicted"/>
<dbReference type="InterPro" id="IPR036390">
    <property type="entry name" value="WH_DNA-bd_sf"/>
</dbReference>
<evidence type="ECO:0000259" key="1">
    <source>
        <dbReference type="Pfam" id="PF22665"/>
    </source>
</evidence>
<dbReference type="InterPro" id="IPR036388">
    <property type="entry name" value="WH-like_DNA-bd_sf"/>
</dbReference>
<organism evidence="2">
    <name type="scientific">Saccharolobus islandicus</name>
    <name type="common">Sulfolobus islandicus</name>
    <dbReference type="NCBI Taxonomy" id="43080"/>
    <lineage>
        <taxon>Archaea</taxon>
        <taxon>Thermoproteota</taxon>
        <taxon>Thermoprotei</taxon>
        <taxon>Sulfolobales</taxon>
        <taxon>Sulfolobaceae</taxon>
        <taxon>Saccharolobus</taxon>
    </lineage>
</organism>
<dbReference type="AlphaFoldDB" id="Q9C4X1"/>
<keyword evidence="2" id="KW-0614">Plasmid</keyword>
<dbReference type="Pfam" id="PF22665">
    <property type="entry name" value="WHD_DUF6293"/>
    <property type="match status" value="1"/>
</dbReference>